<proteinExistence type="predicted"/>
<reference evidence="3" key="1">
    <citation type="submission" date="2013-01" db="EMBL/GenBank/DDBJ databases">
        <title>Draft Genome Sequence of a Mulberry Tree, Morus notabilis C.K. Schneid.</title>
        <authorList>
            <person name="He N."/>
            <person name="Zhao S."/>
        </authorList>
    </citation>
    <scope>NUCLEOTIDE SEQUENCE</scope>
</reference>
<dbReference type="InterPro" id="IPR056592">
    <property type="entry name" value="Beta-prop_At3g26010-like"/>
</dbReference>
<feature type="domain" description="F-box protein At3g26010-like beta-propeller" evidence="1">
    <location>
        <begin position="50"/>
        <end position="309"/>
    </location>
</feature>
<keyword evidence="3" id="KW-1185">Reference proteome</keyword>
<dbReference type="EMBL" id="KE343796">
    <property type="protein sequence ID" value="EXB41427.1"/>
    <property type="molecule type" value="Genomic_DNA"/>
</dbReference>
<organism evidence="2 3">
    <name type="scientific">Morus notabilis</name>
    <dbReference type="NCBI Taxonomy" id="981085"/>
    <lineage>
        <taxon>Eukaryota</taxon>
        <taxon>Viridiplantae</taxon>
        <taxon>Streptophyta</taxon>
        <taxon>Embryophyta</taxon>
        <taxon>Tracheophyta</taxon>
        <taxon>Spermatophyta</taxon>
        <taxon>Magnoliopsida</taxon>
        <taxon>eudicotyledons</taxon>
        <taxon>Gunneridae</taxon>
        <taxon>Pentapetalae</taxon>
        <taxon>rosids</taxon>
        <taxon>fabids</taxon>
        <taxon>Rosales</taxon>
        <taxon>Moraceae</taxon>
        <taxon>Moreae</taxon>
        <taxon>Morus</taxon>
    </lineage>
</organism>
<dbReference type="PANTHER" id="PTHR35546">
    <property type="entry name" value="F-BOX PROTEIN INTERACTION DOMAIN PROTEIN-RELATED"/>
    <property type="match status" value="1"/>
</dbReference>
<protein>
    <recommendedName>
        <fullName evidence="1">F-box protein At3g26010-like beta-propeller domain-containing protein</fullName>
    </recommendedName>
</protein>
<accession>W9QUK9</accession>
<evidence type="ECO:0000313" key="3">
    <source>
        <dbReference type="Proteomes" id="UP000030645"/>
    </source>
</evidence>
<gene>
    <name evidence="2" type="ORF">L484_007577</name>
</gene>
<dbReference type="InterPro" id="IPR055290">
    <property type="entry name" value="At3g26010-like"/>
</dbReference>
<dbReference type="OrthoDB" id="185373at2759"/>
<evidence type="ECO:0000259" key="1">
    <source>
        <dbReference type="Pfam" id="PF24750"/>
    </source>
</evidence>
<dbReference type="PANTHER" id="PTHR35546:SF70">
    <property type="entry name" value="F-BOX PROTEIN INTERACTION DOMAIN PROTEIN"/>
    <property type="match status" value="1"/>
</dbReference>
<evidence type="ECO:0000313" key="2">
    <source>
        <dbReference type="EMBL" id="EXB41427.1"/>
    </source>
</evidence>
<dbReference type="Proteomes" id="UP000030645">
    <property type="component" value="Unassembled WGS sequence"/>
</dbReference>
<dbReference type="eggNOG" id="ENOG502S0ZC">
    <property type="taxonomic scope" value="Eukaryota"/>
</dbReference>
<sequence length="353" mass="40029">MEKSSRGNHIYRTRLFCHYLFGNGSAEYVLLDVDDQQPGAVVNPFLSFFSRTSAHVCASCNGWLLFSCPNETDISLTHYSVFNLVTKQDFAPPQPQIRGPSIRTGLAVDGQHYQIVRIFGVNNNGGSLLELEIYSSQKGVWRLERPLIHLPPDLPKLNTAPLFSNGAIHWELGGHLLVYCILHGECKLIPLPNHVDLDKWSPRCLTYGQCLWESEGRVHFCYSDFEGIHTWFLLKDLEVQDYCSYHYNLRWKHAHTILHQTLVAQISPRFWHSGLSFASPVAYVDNTCTIYLRLPGVVVSYNLRTQTLKEICRYAFPKSNFHCCLIVPVVCSSDALDFRASADGRGERHGAVA</sequence>
<dbReference type="Pfam" id="PF24750">
    <property type="entry name" value="b-prop_At3g26010-like"/>
    <property type="match status" value="1"/>
</dbReference>
<name>W9QUK9_9ROSA</name>
<dbReference type="KEGG" id="mnt:21390972"/>
<dbReference type="AlphaFoldDB" id="W9QUK9"/>